<reference evidence="6" key="2">
    <citation type="submission" date="2023-06" db="EMBL/GenBank/DDBJ databases">
        <authorList>
            <person name="Swenson N.G."/>
            <person name="Wegrzyn J.L."/>
            <person name="Mcevoy S.L."/>
        </authorList>
    </citation>
    <scope>NUCLEOTIDE SEQUENCE</scope>
    <source>
        <strain evidence="6">NS2018</strain>
        <tissue evidence="6">Leaf</tissue>
    </source>
</reference>
<evidence type="ECO:0000256" key="4">
    <source>
        <dbReference type="ARBA" id="ARBA00023002"/>
    </source>
</evidence>
<evidence type="ECO:0000313" key="6">
    <source>
        <dbReference type="EMBL" id="KAK0574883.1"/>
    </source>
</evidence>
<keyword evidence="2" id="KW-0812">Transmembrane</keyword>
<reference evidence="6" key="1">
    <citation type="journal article" date="2022" name="Plant J.">
        <title>Strategies of tolerance reflected in two North American maple genomes.</title>
        <authorList>
            <person name="McEvoy S.L."/>
            <person name="Sezen U.U."/>
            <person name="Trouern-Trend A."/>
            <person name="McMahon S.M."/>
            <person name="Schaberg P.G."/>
            <person name="Yang J."/>
            <person name="Wegrzyn J.L."/>
            <person name="Swenson N.G."/>
        </authorList>
    </citation>
    <scope>NUCLEOTIDE SEQUENCE</scope>
    <source>
        <strain evidence="6">NS2018</strain>
    </source>
</reference>
<dbReference type="GO" id="GO:0005737">
    <property type="term" value="C:cytoplasm"/>
    <property type="evidence" value="ECO:0007669"/>
    <property type="project" value="TreeGrafter"/>
</dbReference>
<dbReference type="PANTHER" id="PTHR21266">
    <property type="entry name" value="IRON-SULFUR DOMAIN CONTAINING PROTEIN"/>
    <property type="match status" value="1"/>
</dbReference>
<keyword evidence="4" id="KW-0560">Oxidoreductase</keyword>
<dbReference type="Proteomes" id="UP001168877">
    <property type="component" value="Unassembled WGS sequence"/>
</dbReference>
<evidence type="ECO:0000256" key="5">
    <source>
        <dbReference type="ARBA" id="ARBA00023136"/>
    </source>
</evidence>
<dbReference type="PANTHER" id="PTHR21266:SF32">
    <property type="entry name" value="CHOLESTEROL 7-DESATURASE NVD"/>
    <property type="match status" value="1"/>
</dbReference>
<gene>
    <name evidence="6" type="ORF">LWI29_030449</name>
</gene>
<evidence type="ECO:0000256" key="3">
    <source>
        <dbReference type="ARBA" id="ARBA00022989"/>
    </source>
</evidence>
<dbReference type="GO" id="GO:0016020">
    <property type="term" value="C:membrane"/>
    <property type="evidence" value="ECO:0007669"/>
    <property type="project" value="UniProtKB-SubCell"/>
</dbReference>
<protein>
    <submittedName>
        <fullName evidence="6">Uncharacterized protein</fullName>
    </submittedName>
</protein>
<evidence type="ECO:0000313" key="7">
    <source>
        <dbReference type="Proteomes" id="UP001168877"/>
    </source>
</evidence>
<keyword evidence="7" id="KW-1185">Reference proteome</keyword>
<dbReference type="InterPro" id="IPR050584">
    <property type="entry name" value="Cholesterol_7-desaturase"/>
</dbReference>
<comment type="caution">
    <text evidence="6">The sequence shown here is derived from an EMBL/GenBank/DDBJ whole genome shotgun (WGS) entry which is preliminary data.</text>
</comment>
<dbReference type="EMBL" id="JAUESC010000387">
    <property type="protein sequence ID" value="KAK0574883.1"/>
    <property type="molecule type" value="Genomic_DNA"/>
</dbReference>
<keyword evidence="5" id="KW-0472">Membrane</keyword>
<evidence type="ECO:0000256" key="2">
    <source>
        <dbReference type="ARBA" id="ARBA00022692"/>
    </source>
</evidence>
<dbReference type="GO" id="GO:0016491">
    <property type="term" value="F:oxidoreductase activity"/>
    <property type="evidence" value="ECO:0007669"/>
    <property type="project" value="UniProtKB-KW"/>
</dbReference>
<dbReference type="AlphaFoldDB" id="A0AA39RIM6"/>
<organism evidence="6 7">
    <name type="scientific">Acer saccharum</name>
    <name type="common">Sugar maple</name>
    <dbReference type="NCBI Taxonomy" id="4024"/>
    <lineage>
        <taxon>Eukaryota</taxon>
        <taxon>Viridiplantae</taxon>
        <taxon>Streptophyta</taxon>
        <taxon>Embryophyta</taxon>
        <taxon>Tracheophyta</taxon>
        <taxon>Spermatophyta</taxon>
        <taxon>Magnoliopsida</taxon>
        <taxon>eudicotyledons</taxon>
        <taxon>Gunneridae</taxon>
        <taxon>Pentapetalae</taxon>
        <taxon>rosids</taxon>
        <taxon>malvids</taxon>
        <taxon>Sapindales</taxon>
        <taxon>Sapindaceae</taxon>
        <taxon>Hippocastanoideae</taxon>
        <taxon>Acereae</taxon>
        <taxon>Acer</taxon>
    </lineage>
</organism>
<sequence length="137" mass="15541">MDVGPANWHKACFVPTKSDAFLVCFRRWLNKYSDGQINWGGKFISGTLPPTPPRELLMDRYWSHVVISRSCNCAYKSLKALEVILQVISIVSIGIVSASKQKCNVSHRENHRGLNGRNLLYSFKMVGSFHLQKLPFS</sequence>
<comment type="subcellular location">
    <subcellularLocation>
        <location evidence="1">Membrane</location>
    </subcellularLocation>
</comment>
<name>A0AA39RIM6_ACESA</name>
<evidence type="ECO:0000256" key="1">
    <source>
        <dbReference type="ARBA" id="ARBA00004370"/>
    </source>
</evidence>
<proteinExistence type="predicted"/>
<keyword evidence="3" id="KW-1133">Transmembrane helix</keyword>
<accession>A0AA39RIM6</accession>